<dbReference type="RefSeq" id="WP_343908366.1">
    <property type="nucleotide sequence ID" value="NZ_BAAAJE010000015.1"/>
</dbReference>
<keyword evidence="2" id="KW-0812">Transmembrane</keyword>
<evidence type="ECO:0000313" key="3">
    <source>
        <dbReference type="EMBL" id="GAA1149071.1"/>
    </source>
</evidence>
<keyword evidence="2" id="KW-1133">Transmembrane helix</keyword>
<proteinExistence type="predicted"/>
<dbReference type="EMBL" id="BAAAJE010000015">
    <property type="protein sequence ID" value="GAA1149071.1"/>
    <property type="molecule type" value="Genomic_DNA"/>
</dbReference>
<feature type="compositionally biased region" description="Basic residues" evidence="1">
    <location>
        <begin position="98"/>
        <end position="107"/>
    </location>
</feature>
<evidence type="ECO:0000313" key="4">
    <source>
        <dbReference type="Proteomes" id="UP001499979"/>
    </source>
</evidence>
<organism evidence="3 4">
    <name type="scientific">Nocardioides aquiterrae</name>
    <dbReference type="NCBI Taxonomy" id="203799"/>
    <lineage>
        <taxon>Bacteria</taxon>
        <taxon>Bacillati</taxon>
        <taxon>Actinomycetota</taxon>
        <taxon>Actinomycetes</taxon>
        <taxon>Propionibacteriales</taxon>
        <taxon>Nocardioidaceae</taxon>
        <taxon>Nocardioides</taxon>
    </lineage>
</organism>
<keyword evidence="4" id="KW-1185">Reference proteome</keyword>
<evidence type="ECO:0000256" key="1">
    <source>
        <dbReference type="SAM" id="MobiDB-lite"/>
    </source>
</evidence>
<feature type="region of interest" description="Disordered" evidence="1">
    <location>
        <begin position="81"/>
        <end position="107"/>
    </location>
</feature>
<name>A0ABP4F2H1_9ACTN</name>
<evidence type="ECO:0000256" key="2">
    <source>
        <dbReference type="SAM" id="Phobius"/>
    </source>
</evidence>
<gene>
    <name evidence="3" type="ORF">GCM10009606_29720</name>
</gene>
<dbReference type="Proteomes" id="UP001499979">
    <property type="component" value="Unassembled WGS sequence"/>
</dbReference>
<feature type="transmembrane region" description="Helical" evidence="2">
    <location>
        <begin position="20"/>
        <end position="46"/>
    </location>
</feature>
<protein>
    <submittedName>
        <fullName evidence="3">Uncharacterized protein</fullName>
    </submittedName>
</protein>
<comment type="caution">
    <text evidence="3">The sequence shown here is derived from an EMBL/GenBank/DDBJ whole genome shotgun (WGS) entry which is preliminary data.</text>
</comment>
<sequence length="107" mass="12676">MYSGYAWQALADLLADAAWYAMWFLYGGLVAFGSCWCLGYGGYRVWQEWDRDWLRRREQRRIDREVARGLRQVEEFLQHQTPARAEGFDGFKPSRAPRGLRRRPSRG</sequence>
<reference evidence="4" key="1">
    <citation type="journal article" date="2019" name="Int. J. Syst. Evol. Microbiol.">
        <title>The Global Catalogue of Microorganisms (GCM) 10K type strain sequencing project: providing services to taxonomists for standard genome sequencing and annotation.</title>
        <authorList>
            <consortium name="The Broad Institute Genomics Platform"/>
            <consortium name="The Broad Institute Genome Sequencing Center for Infectious Disease"/>
            <person name="Wu L."/>
            <person name="Ma J."/>
        </authorList>
    </citation>
    <scope>NUCLEOTIDE SEQUENCE [LARGE SCALE GENOMIC DNA]</scope>
    <source>
        <strain evidence="4">JCM 11813</strain>
    </source>
</reference>
<accession>A0ABP4F2H1</accession>
<keyword evidence="2" id="KW-0472">Membrane</keyword>